<dbReference type="EMBL" id="AZGY01000011">
    <property type="protein sequence ID" value="KZZ94313.1"/>
    <property type="molecule type" value="Genomic_DNA"/>
</dbReference>
<gene>
    <name evidence="1" type="ORF">AAL_05280</name>
</gene>
<protein>
    <submittedName>
        <fullName evidence="1">Uncharacterized protein</fullName>
    </submittedName>
</protein>
<sequence>MSDRTNETCWLFVDKSNIRIEAQRAAAAGNANLPKLTDRDRDPCLRINVGTLADRLCKGRIRLQRLQQLIVEALWARKIGDKA</sequence>
<evidence type="ECO:0000313" key="2">
    <source>
        <dbReference type="Proteomes" id="UP000078544"/>
    </source>
</evidence>
<name>A0A162IJC9_9HYPO</name>
<dbReference type="AlphaFoldDB" id="A0A162IJC9"/>
<proteinExistence type="predicted"/>
<reference evidence="1 2" key="1">
    <citation type="journal article" date="2016" name="Genome Biol. Evol.">
        <title>Divergent and convergent evolution of fungal pathogenicity.</title>
        <authorList>
            <person name="Shang Y."/>
            <person name="Xiao G."/>
            <person name="Zheng P."/>
            <person name="Cen K."/>
            <person name="Zhan S."/>
            <person name="Wang C."/>
        </authorList>
    </citation>
    <scope>NUCLEOTIDE SEQUENCE [LARGE SCALE GENOMIC DNA]</scope>
    <source>
        <strain evidence="1 2">RCEF 2490</strain>
    </source>
</reference>
<keyword evidence="2" id="KW-1185">Reference proteome</keyword>
<organism evidence="1 2">
    <name type="scientific">Moelleriella libera RCEF 2490</name>
    <dbReference type="NCBI Taxonomy" id="1081109"/>
    <lineage>
        <taxon>Eukaryota</taxon>
        <taxon>Fungi</taxon>
        <taxon>Dikarya</taxon>
        <taxon>Ascomycota</taxon>
        <taxon>Pezizomycotina</taxon>
        <taxon>Sordariomycetes</taxon>
        <taxon>Hypocreomycetidae</taxon>
        <taxon>Hypocreales</taxon>
        <taxon>Clavicipitaceae</taxon>
        <taxon>Moelleriella</taxon>
    </lineage>
</organism>
<dbReference type="STRING" id="1081109.A0A162IJC9"/>
<dbReference type="OrthoDB" id="2311180at2759"/>
<dbReference type="Proteomes" id="UP000078544">
    <property type="component" value="Unassembled WGS sequence"/>
</dbReference>
<evidence type="ECO:0000313" key="1">
    <source>
        <dbReference type="EMBL" id="KZZ94313.1"/>
    </source>
</evidence>
<accession>A0A162IJC9</accession>
<comment type="caution">
    <text evidence="1">The sequence shown here is derived from an EMBL/GenBank/DDBJ whole genome shotgun (WGS) entry which is preliminary data.</text>
</comment>